<gene>
    <name evidence="3" type="ORF">VCUG_00586</name>
</gene>
<evidence type="ECO:0000313" key="4">
    <source>
        <dbReference type="Proteomes" id="UP000011081"/>
    </source>
</evidence>
<evidence type="ECO:0000313" key="3">
    <source>
        <dbReference type="EMBL" id="ELA47866.1"/>
    </source>
</evidence>
<feature type="compositionally biased region" description="Basic residues" evidence="1">
    <location>
        <begin position="251"/>
        <end position="269"/>
    </location>
</feature>
<dbReference type="OMA" id="DMFKECI"/>
<keyword evidence="4" id="KW-1185">Reference proteome</keyword>
<proteinExistence type="predicted"/>
<name>L2GW38_VAVCU</name>
<dbReference type="OrthoDB" id="2195910at2759"/>
<organism evidence="3 4">
    <name type="scientific">Vavraia culicis (isolate floridensis)</name>
    <name type="common">Microsporidian parasite</name>
    <dbReference type="NCBI Taxonomy" id="948595"/>
    <lineage>
        <taxon>Eukaryota</taxon>
        <taxon>Fungi</taxon>
        <taxon>Fungi incertae sedis</taxon>
        <taxon>Microsporidia</taxon>
        <taxon>Pleistophoridae</taxon>
        <taxon>Vavraia</taxon>
    </lineage>
</organism>
<feature type="compositionally biased region" description="Acidic residues" evidence="1">
    <location>
        <begin position="273"/>
        <end position="288"/>
    </location>
</feature>
<sequence length="325" mass="37161">MIFLFLYNFIRTGDAMICNDVNTNGFTDSNIMAGMYTPNKEALNCRSTGQFDKLPSNIPFINTGGTQESYTPTSYVQVGQPVYTGAASATYTPQPAQYSYPQTNSSYQLSSVPQAQMPLNSPLNVNALQPINDKKFANPCDNTDDEDMFKECIKKALKSLRSIINNCKKTLGNVEVCCIDDKCLESLKGIPFGKDACEVRKERMCRDECSSNSIYGTSKDSCNKRKDDCDMHRDDCDMHTDKCDDEGNEGRRKHRKGKSRKRNKRKGHKNDREGDEDDSEVSDSDEDEYKSKNRKKNERDKKKEKERKKKKTRRERKKLTRTLPF</sequence>
<dbReference type="HOGENOM" id="CLU_837252_0_0_1"/>
<feature type="chain" id="PRO_5012836290" evidence="2">
    <location>
        <begin position="16"/>
        <end position="325"/>
    </location>
</feature>
<feature type="signal peptide" evidence="2">
    <location>
        <begin position="1"/>
        <end position="15"/>
    </location>
</feature>
<evidence type="ECO:0000256" key="2">
    <source>
        <dbReference type="SAM" id="SignalP"/>
    </source>
</evidence>
<feature type="compositionally biased region" description="Basic residues" evidence="1">
    <location>
        <begin position="304"/>
        <end position="325"/>
    </location>
</feature>
<evidence type="ECO:0000256" key="1">
    <source>
        <dbReference type="SAM" id="MobiDB-lite"/>
    </source>
</evidence>
<dbReference type="VEuPathDB" id="MicrosporidiaDB:VCUG_00586"/>
<accession>L2GW38</accession>
<dbReference type="Proteomes" id="UP000011081">
    <property type="component" value="Unassembled WGS sequence"/>
</dbReference>
<dbReference type="EMBL" id="GL877410">
    <property type="protein sequence ID" value="ELA47866.1"/>
    <property type="molecule type" value="Genomic_DNA"/>
</dbReference>
<keyword evidence="2" id="KW-0732">Signal</keyword>
<dbReference type="AlphaFoldDB" id="L2GW38"/>
<reference evidence="4" key="1">
    <citation type="submission" date="2011-03" db="EMBL/GenBank/DDBJ databases">
        <title>The genome sequence of Vavraia culicis strain floridensis.</title>
        <authorList>
            <consortium name="The Broad Institute Genome Sequencing Platform"/>
            <person name="Cuomo C."/>
            <person name="Becnel J."/>
            <person name="Sanscrainte N."/>
            <person name="Young S.K."/>
            <person name="Zeng Q."/>
            <person name="Gargeya S."/>
            <person name="Fitzgerald M."/>
            <person name="Haas B."/>
            <person name="Abouelleil A."/>
            <person name="Alvarado L."/>
            <person name="Arachchi H.M."/>
            <person name="Berlin A."/>
            <person name="Chapman S.B."/>
            <person name="Gearin G."/>
            <person name="Goldberg J."/>
            <person name="Griggs A."/>
            <person name="Gujja S."/>
            <person name="Hansen M."/>
            <person name="Heiman D."/>
            <person name="Howarth C."/>
            <person name="Larimer J."/>
            <person name="Lui A."/>
            <person name="MacDonald P.J.P."/>
            <person name="McCowen C."/>
            <person name="Montmayeur A."/>
            <person name="Murphy C."/>
            <person name="Neiman D."/>
            <person name="Pearson M."/>
            <person name="Priest M."/>
            <person name="Roberts A."/>
            <person name="Saif S."/>
            <person name="Shea T."/>
            <person name="Sisk P."/>
            <person name="Stolte C."/>
            <person name="Sykes S."/>
            <person name="Wortman J."/>
            <person name="Nusbaum C."/>
            <person name="Birren B."/>
        </authorList>
    </citation>
    <scope>NUCLEOTIDE SEQUENCE [LARGE SCALE GENOMIC DNA]</scope>
    <source>
        <strain evidence="4">floridensis</strain>
    </source>
</reference>
<dbReference type="GeneID" id="19878471"/>
<dbReference type="InParanoid" id="L2GW38"/>
<feature type="region of interest" description="Disordered" evidence="1">
    <location>
        <begin position="244"/>
        <end position="325"/>
    </location>
</feature>
<protein>
    <submittedName>
        <fullName evidence="3">Uncharacterized protein</fullName>
    </submittedName>
</protein>
<dbReference type="RefSeq" id="XP_008073609.1">
    <property type="nucleotide sequence ID" value="XM_008075418.1"/>
</dbReference>